<protein>
    <submittedName>
        <fullName evidence="2">Uncharacterized protein</fullName>
    </submittedName>
</protein>
<dbReference type="Proteomes" id="UP000256297">
    <property type="component" value="Chromosome CBM2589_b"/>
</dbReference>
<name>A0A975WYM8_9BURK</name>
<proteinExistence type="predicted"/>
<sequence>MGRGRAAAPHAAYPDRVLIDSCPQAAAVAWLLALQPGNRMQRFAYDAAPVRGVVVSGRLFSWAMRHNTPACAPRRQGPAPARGLAKGPFRMSRRPGGPGLWGRFVDSYRY</sequence>
<comment type="caution">
    <text evidence="2">The sequence shown here is derived from an EMBL/GenBank/DDBJ whole genome shotgun (WGS) entry which is preliminary data.</text>
</comment>
<reference evidence="2 3" key="1">
    <citation type="submission" date="2018-01" db="EMBL/GenBank/DDBJ databases">
        <authorList>
            <person name="Clerissi C."/>
        </authorList>
    </citation>
    <scope>NUCLEOTIDE SEQUENCE [LARGE SCALE GENOMIC DNA]</scope>
    <source>
        <strain evidence="2">Cupriavidus taiwanensis STM 3521</strain>
    </source>
</reference>
<dbReference type="EMBL" id="OFSP01000013">
    <property type="protein sequence ID" value="SOY47764.1"/>
    <property type="molecule type" value="Genomic_DNA"/>
</dbReference>
<evidence type="ECO:0000313" key="2">
    <source>
        <dbReference type="EMBL" id="SOY47764.1"/>
    </source>
</evidence>
<organism evidence="2 3">
    <name type="scientific">Cupriavidus taiwanensis</name>
    <dbReference type="NCBI Taxonomy" id="164546"/>
    <lineage>
        <taxon>Bacteria</taxon>
        <taxon>Pseudomonadati</taxon>
        <taxon>Pseudomonadota</taxon>
        <taxon>Betaproteobacteria</taxon>
        <taxon>Burkholderiales</taxon>
        <taxon>Burkholderiaceae</taxon>
        <taxon>Cupriavidus</taxon>
    </lineage>
</organism>
<gene>
    <name evidence="2" type="ORF">CBM2589_B200098</name>
</gene>
<feature type="region of interest" description="Disordered" evidence="1">
    <location>
        <begin position="71"/>
        <end position="94"/>
    </location>
</feature>
<accession>A0A975WYM8</accession>
<evidence type="ECO:0000313" key="3">
    <source>
        <dbReference type="Proteomes" id="UP000256297"/>
    </source>
</evidence>
<dbReference type="AlphaFoldDB" id="A0A975WYM8"/>
<evidence type="ECO:0000256" key="1">
    <source>
        <dbReference type="SAM" id="MobiDB-lite"/>
    </source>
</evidence>